<comment type="caution">
    <text evidence="2">The sequence shown here is derived from an EMBL/GenBank/DDBJ whole genome shotgun (WGS) entry which is preliminary data.</text>
</comment>
<keyword evidence="3" id="KW-1185">Reference proteome</keyword>
<accession>A0A7K0CL26</accession>
<reference evidence="2 3" key="1">
    <citation type="submission" date="2019-10" db="EMBL/GenBank/DDBJ databases">
        <title>Streptomyces smaragdinus sp. nov. and Streptomyces fabii sp. nov., isolated from the gut of fungus growing-termite Macrotermes natalensis.</title>
        <authorList>
            <person name="Schwitalla J."/>
            <person name="Benndorf R."/>
            <person name="Martin K."/>
            <person name="De Beer W."/>
            <person name="Kaster A.-K."/>
            <person name="Vollmers J."/>
            <person name="Poulsen M."/>
            <person name="Beemelmanns C."/>
        </authorList>
    </citation>
    <scope>NUCLEOTIDE SEQUENCE [LARGE SCALE GENOMIC DNA]</scope>
    <source>
        <strain evidence="2 3">RB5</strain>
    </source>
</reference>
<evidence type="ECO:0000313" key="2">
    <source>
        <dbReference type="EMBL" id="MQY14189.1"/>
    </source>
</evidence>
<feature type="region of interest" description="Disordered" evidence="1">
    <location>
        <begin position="160"/>
        <end position="183"/>
    </location>
</feature>
<evidence type="ECO:0000256" key="1">
    <source>
        <dbReference type="SAM" id="MobiDB-lite"/>
    </source>
</evidence>
<dbReference type="EMBL" id="WEGJ01000019">
    <property type="protein sequence ID" value="MQY14189.1"/>
    <property type="molecule type" value="Genomic_DNA"/>
</dbReference>
<dbReference type="Proteomes" id="UP000466345">
    <property type="component" value="Unassembled WGS sequence"/>
</dbReference>
<dbReference type="RefSeq" id="WP_153454638.1">
    <property type="nucleotide sequence ID" value="NZ_WEGJ01000019.1"/>
</dbReference>
<protein>
    <submittedName>
        <fullName evidence="2">Uncharacterized protein</fullName>
    </submittedName>
</protein>
<dbReference type="OrthoDB" id="3439521at2"/>
<proteinExistence type="predicted"/>
<organism evidence="2 3">
    <name type="scientific">Streptomyces smaragdinus</name>
    <dbReference type="NCBI Taxonomy" id="2585196"/>
    <lineage>
        <taxon>Bacteria</taxon>
        <taxon>Bacillati</taxon>
        <taxon>Actinomycetota</taxon>
        <taxon>Actinomycetes</taxon>
        <taxon>Kitasatosporales</taxon>
        <taxon>Streptomycetaceae</taxon>
        <taxon>Streptomyces</taxon>
    </lineage>
</organism>
<name>A0A7K0CL26_9ACTN</name>
<gene>
    <name evidence="2" type="ORF">SRB5_43510</name>
</gene>
<sequence>MTYVPHAVTSAVYDLADRALTRALLTRIPTETAALLADDRRRLPPLLVDEVIASRVPELRTALAASASRRAGDVFDRLAALGDPALAEGLHGMREAYVGRVPEQRRAVWAGAAATADDPGWRAPDGLVAKLLESKDADLLQSALDSPFPDLVAHAEAVCKEPETPPEPVTPARRAVPSAEQRPETTAELIDVLRVRRRRYSSTYLVNGPEKLDWEALLEAHRAEPFDHAALRALWEAGEDCPQELAVASFAAYPPTRHGDTRKGGGPLYWPMLTALDFSRHEHALRAVLPEGIASGVFPVDRVLAEIKPARHVLNELPHSDERVRAALAAQVARLGSDFANWRALHHLLPRFTGTVPALIDAALAAAPRHAGKTWPNPMGPEFPPRRNSLGRTAWLHLFDRADQAVQLDLSERMDARTIQYLLMWHLPDQSVRDHIVATHGAAVLAGLASHWATSAEVIEDLITYDDPEVNAALFLHTNLTDAQRRHVLAGLRWKQGAATPAAERLPLTPALLQGLRESARRNWLLPATESGDPDVCRILLGNQRVKVHTDPQHLLMLVRLWERHGPDEVRALLDETDFPPRKKGKHPVPPQVREAAQAALDASDGLEVLRAAQAAAAGPAGLVDHLRINGPQRDLAKYLDLWAEENGSAELPWAGLLAAHRAEPLDDRLLVDLHRLEGCPADLVEATATARLRLSHRNYTPRKGKRPPTLPEMLRTLPLPEYAGRDNWPAEALHSGQVTAADILRDAFPALACVTYLGDETPAQDTRPWAHAVAELVEAMGALVREHLGDDPEGWTMALRLMPDFGGTLPDLLATAKAVVS</sequence>
<dbReference type="AlphaFoldDB" id="A0A7K0CL26"/>
<evidence type="ECO:0000313" key="3">
    <source>
        <dbReference type="Proteomes" id="UP000466345"/>
    </source>
</evidence>